<comment type="caution">
    <text evidence="20">The sequence shown here is derived from an EMBL/GenBank/DDBJ whole genome shotgun (WGS) entry which is preliminary data.</text>
</comment>
<dbReference type="InterPro" id="IPR008250">
    <property type="entry name" value="ATPase_P-typ_transduc_dom_A_sf"/>
</dbReference>
<evidence type="ECO:0000256" key="12">
    <source>
        <dbReference type="ARBA" id="ARBA00023008"/>
    </source>
</evidence>
<proteinExistence type="inferred from homology"/>
<dbReference type="PANTHER" id="PTHR46594:SF4">
    <property type="entry name" value="P-TYPE CATION-TRANSPORTING ATPASE"/>
    <property type="match status" value="1"/>
</dbReference>
<dbReference type="Pfam" id="PF00403">
    <property type="entry name" value="HMA"/>
    <property type="match status" value="3"/>
</dbReference>
<evidence type="ECO:0000313" key="20">
    <source>
        <dbReference type="EMBL" id="KAG2567915.1"/>
    </source>
</evidence>
<feature type="transmembrane region" description="Helical" evidence="17">
    <location>
        <begin position="579"/>
        <end position="598"/>
    </location>
</feature>
<evidence type="ECO:0000313" key="21">
    <source>
        <dbReference type="Proteomes" id="UP000823388"/>
    </source>
</evidence>
<evidence type="ECO:0000256" key="1">
    <source>
        <dbReference type="ARBA" id="ARBA00004141"/>
    </source>
</evidence>
<dbReference type="InterPro" id="IPR001757">
    <property type="entry name" value="P_typ_ATPase"/>
</dbReference>
<feature type="region of interest" description="Disordered" evidence="18">
    <location>
        <begin position="35"/>
        <end position="60"/>
    </location>
</feature>
<reference evidence="20" key="1">
    <citation type="submission" date="2020-05" db="EMBL/GenBank/DDBJ databases">
        <title>WGS assembly of Panicum virgatum.</title>
        <authorList>
            <person name="Lovell J.T."/>
            <person name="Jenkins J."/>
            <person name="Shu S."/>
            <person name="Juenger T.E."/>
            <person name="Schmutz J."/>
        </authorList>
    </citation>
    <scope>NUCLEOTIDE SEQUENCE</scope>
    <source>
        <strain evidence="20">AP13</strain>
    </source>
</reference>
<dbReference type="PROSITE" id="PS01047">
    <property type="entry name" value="HMA_1"/>
    <property type="match status" value="2"/>
</dbReference>
<dbReference type="InterPro" id="IPR036163">
    <property type="entry name" value="HMA_dom_sf"/>
</dbReference>
<comment type="subcellular location">
    <subcellularLocation>
        <location evidence="1">Membrane</location>
        <topology evidence="1">Multi-pass membrane protein</topology>
    </subcellularLocation>
</comment>
<dbReference type="SFLD" id="SFLDS00003">
    <property type="entry name" value="Haloacid_Dehalogenase"/>
    <property type="match status" value="1"/>
</dbReference>
<dbReference type="GO" id="GO:0005507">
    <property type="term" value="F:copper ion binding"/>
    <property type="evidence" value="ECO:0007669"/>
    <property type="project" value="InterPro"/>
</dbReference>
<dbReference type="PRINTS" id="PR00942">
    <property type="entry name" value="CUATPASEI"/>
</dbReference>
<dbReference type="NCBIfam" id="TIGR01494">
    <property type="entry name" value="ATPase_P-type"/>
    <property type="match status" value="1"/>
</dbReference>
<dbReference type="PROSITE" id="PS50846">
    <property type="entry name" value="HMA_2"/>
    <property type="match status" value="3"/>
</dbReference>
<dbReference type="NCBIfam" id="TIGR00003">
    <property type="entry name" value="copper ion binding protein"/>
    <property type="match status" value="2"/>
</dbReference>
<dbReference type="EC" id="7.2.2.8" evidence="3"/>
<dbReference type="OrthoDB" id="432719at2759"/>
<evidence type="ECO:0000256" key="10">
    <source>
        <dbReference type="ARBA" id="ARBA00022967"/>
    </source>
</evidence>
<feature type="transmembrane region" description="Helical" evidence="17">
    <location>
        <begin position="965"/>
        <end position="985"/>
    </location>
</feature>
<dbReference type="EMBL" id="CM029050">
    <property type="protein sequence ID" value="KAG2567915.1"/>
    <property type="molecule type" value="Genomic_DNA"/>
</dbReference>
<dbReference type="InterPro" id="IPR006122">
    <property type="entry name" value="HMA_Cu_ion-bd"/>
</dbReference>
<organism evidence="20 21">
    <name type="scientific">Panicum virgatum</name>
    <name type="common">Blackwell switchgrass</name>
    <dbReference type="NCBI Taxonomy" id="38727"/>
    <lineage>
        <taxon>Eukaryota</taxon>
        <taxon>Viridiplantae</taxon>
        <taxon>Streptophyta</taxon>
        <taxon>Embryophyta</taxon>
        <taxon>Tracheophyta</taxon>
        <taxon>Spermatophyta</taxon>
        <taxon>Magnoliopsida</taxon>
        <taxon>Liliopsida</taxon>
        <taxon>Poales</taxon>
        <taxon>Poaceae</taxon>
        <taxon>PACMAD clade</taxon>
        <taxon>Panicoideae</taxon>
        <taxon>Panicodae</taxon>
        <taxon>Paniceae</taxon>
        <taxon>Panicinae</taxon>
        <taxon>Panicum</taxon>
        <taxon>Panicum sect. Hiantes</taxon>
    </lineage>
</organism>
<dbReference type="Proteomes" id="UP000823388">
    <property type="component" value="Chromosome 7N"/>
</dbReference>
<keyword evidence="21" id="KW-1185">Reference proteome</keyword>
<dbReference type="Gene3D" id="3.40.1110.10">
    <property type="entry name" value="Calcium-transporting ATPase, cytoplasmic domain N"/>
    <property type="match status" value="2"/>
</dbReference>
<feature type="transmembrane region" description="Helical" evidence="17">
    <location>
        <begin position="423"/>
        <end position="440"/>
    </location>
</feature>
<evidence type="ECO:0000256" key="13">
    <source>
        <dbReference type="ARBA" id="ARBA00023065"/>
    </source>
</evidence>
<evidence type="ECO:0000259" key="19">
    <source>
        <dbReference type="PROSITE" id="PS50846"/>
    </source>
</evidence>
<feature type="transmembrane region" description="Helical" evidence="17">
    <location>
        <begin position="313"/>
        <end position="334"/>
    </location>
</feature>
<evidence type="ECO:0000256" key="2">
    <source>
        <dbReference type="ARBA" id="ARBA00006024"/>
    </source>
</evidence>
<evidence type="ECO:0000256" key="9">
    <source>
        <dbReference type="ARBA" id="ARBA00022840"/>
    </source>
</evidence>
<evidence type="ECO:0000256" key="16">
    <source>
        <dbReference type="ARBA" id="ARBA00077729"/>
    </source>
</evidence>
<protein>
    <recommendedName>
        <fullName evidence="3">P-type Cu(+) transporter</fullName>
        <ecNumber evidence="3">7.2.2.8</ecNumber>
    </recommendedName>
    <alternativeName>
        <fullName evidence="16">Protein HEAVY METAL ATPASE 5</fullName>
    </alternativeName>
</protein>
<evidence type="ECO:0000256" key="3">
    <source>
        <dbReference type="ARBA" id="ARBA00012517"/>
    </source>
</evidence>
<dbReference type="Gene3D" id="3.30.70.100">
    <property type="match status" value="3"/>
</dbReference>
<dbReference type="InterPro" id="IPR023298">
    <property type="entry name" value="ATPase_P-typ_TM_dom_sf"/>
</dbReference>
<dbReference type="FunFam" id="3.40.50.1000:FF:000031">
    <property type="entry name" value="Probable copper-transporting ATPase HMA5"/>
    <property type="match status" value="1"/>
</dbReference>
<dbReference type="Gene3D" id="3.40.50.1000">
    <property type="entry name" value="HAD superfamily/HAD-like"/>
    <property type="match status" value="1"/>
</dbReference>
<keyword evidence="11 17" id="KW-1133">Transmembrane helix</keyword>
<gene>
    <name evidence="20" type="ORF">PVAP13_7NG278400</name>
</gene>
<evidence type="ECO:0000256" key="6">
    <source>
        <dbReference type="ARBA" id="ARBA00022723"/>
    </source>
</evidence>
<dbReference type="InterPro" id="IPR018303">
    <property type="entry name" value="ATPase_P-typ_P_site"/>
</dbReference>
<dbReference type="PRINTS" id="PR00943">
    <property type="entry name" value="CUATPASE"/>
</dbReference>
<dbReference type="SUPFAM" id="SSF81665">
    <property type="entry name" value="Calcium ATPase, transmembrane domain M"/>
    <property type="match status" value="1"/>
</dbReference>
<evidence type="ECO:0000256" key="7">
    <source>
        <dbReference type="ARBA" id="ARBA00022737"/>
    </source>
</evidence>
<feature type="transmembrane region" description="Helical" evidence="17">
    <location>
        <begin position="618"/>
        <end position="638"/>
    </location>
</feature>
<evidence type="ECO:0000256" key="5">
    <source>
        <dbReference type="ARBA" id="ARBA00022692"/>
    </source>
</evidence>
<dbReference type="InterPro" id="IPR044492">
    <property type="entry name" value="P_typ_ATPase_HD_dom"/>
</dbReference>
<dbReference type="Pfam" id="PF00702">
    <property type="entry name" value="Hydrolase"/>
    <property type="match status" value="1"/>
</dbReference>
<dbReference type="InterPro" id="IPR017969">
    <property type="entry name" value="Heavy-metal-associated_CS"/>
</dbReference>
<feature type="domain" description="HMA" evidence="19">
    <location>
        <begin position="222"/>
        <end position="288"/>
    </location>
</feature>
<evidence type="ECO:0000256" key="11">
    <source>
        <dbReference type="ARBA" id="ARBA00022989"/>
    </source>
</evidence>
<dbReference type="FunFam" id="3.30.70.100:FF:000001">
    <property type="entry name" value="ATPase copper transporting beta"/>
    <property type="match status" value="1"/>
</dbReference>
<keyword evidence="7" id="KW-0677">Repeat</keyword>
<dbReference type="InterPro" id="IPR036412">
    <property type="entry name" value="HAD-like_sf"/>
</dbReference>
<dbReference type="AlphaFoldDB" id="A0A8T0Q3L0"/>
<dbReference type="GO" id="GO:0016020">
    <property type="term" value="C:membrane"/>
    <property type="evidence" value="ECO:0007669"/>
    <property type="project" value="UniProtKB-SubCell"/>
</dbReference>
<dbReference type="FunFam" id="3.30.70.100:FF:000096">
    <property type="entry name" value="Putative ATP dependent copper transporter"/>
    <property type="match status" value="1"/>
</dbReference>
<feature type="compositionally biased region" description="Low complexity" evidence="18">
    <location>
        <begin position="44"/>
        <end position="60"/>
    </location>
</feature>
<keyword evidence="9 17" id="KW-0067">ATP-binding</keyword>
<dbReference type="SUPFAM" id="SSF56784">
    <property type="entry name" value="HAD-like"/>
    <property type="match status" value="1"/>
</dbReference>
<dbReference type="NCBIfam" id="TIGR01525">
    <property type="entry name" value="ATPase-IB_hvy"/>
    <property type="match status" value="1"/>
</dbReference>
<keyword evidence="10" id="KW-1278">Translocase</keyword>
<feature type="domain" description="HMA" evidence="19">
    <location>
        <begin position="69"/>
        <end position="135"/>
    </location>
</feature>
<keyword evidence="5 17" id="KW-0812">Transmembrane</keyword>
<feature type="transmembrane region" description="Helical" evidence="17">
    <location>
        <begin position="384"/>
        <end position="403"/>
    </location>
</feature>
<dbReference type="InterPro" id="IPR027256">
    <property type="entry name" value="P-typ_ATPase_IB"/>
</dbReference>
<dbReference type="InterPro" id="IPR023214">
    <property type="entry name" value="HAD_sf"/>
</dbReference>
<feature type="domain" description="HMA" evidence="19">
    <location>
        <begin position="147"/>
        <end position="213"/>
    </location>
</feature>
<comment type="catalytic activity">
    <reaction evidence="15">
        <text>Cu(+)(in) + ATP + H2O = Cu(+)(out) + ADP + phosphate + H(+)</text>
        <dbReference type="Rhea" id="RHEA:25792"/>
        <dbReference type="ChEBI" id="CHEBI:15377"/>
        <dbReference type="ChEBI" id="CHEBI:15378"/>
        <dbReference type="ChEBI" id="CHEBI:30616"/>
        <dbReference type="ChEBI" id="CHEBI:43474"/>
        <dbReference type="ChEBI" id="CHEBI:49552"/>
        <dbReference type="ChEBI" id="CHEBI:456216"/>
        <dbReference type="EC" id="7.2.2.8"/>
    </reaction>
</comment>
<keyword evidence="4" id="KW-0813">Transport</keyword>
<evidence type="ECO:0000256" key="15">
    <source>
        <dbReference type="ARBA" id="ARBA00049289"/>
    </source>
</evidence>
<dbReference type="SUPFAM" id="SSF81653">
    <property type="entry name" value="Calcium ATPase, transduction domain A"/>
    <property type="match status" value="1"/>
</dbReference>
<keyword evidence="13" id="KW-0406">Ion transport</keyword>
<dbReference type="GO" id="GO:0016887">
    <property type="term" value="F:ATP hydrolysis activity"/>
    <property type="evidence" value="ECO:0007669"/>
    <property type="project" value="InterPro"/>
</dbReference>
<evidence type="ECO:0000256" key="17">
    <source>
        <dbReference type="RuleBase" id="RU362081"/>
    </source>
</evidence>
<feature type="transmembrane region" description="Helical" evidence="17">
    <location>
        <begin position="937"/>
        <end position="959"/>
    </location>
</feature>
<dbReference type="InterPro" id="IPR006121">
    <property type="entry name" value="HMA_dom"/>
</dbReference>
<dbReference type="PRINTS" id="PR00119">
    <property type="entry name" value="CATATPASE"/>
</dbReference>
<dbReference type="GO" id="GO:0140581">
    <property type="term" value="F:P-type monovalent copper transporter activity"/>
    <property type="evidence" value="ECO:0007669"/>
    <property type="project" value="UniProtKB-EC"/>
</dbReference>
<dbReference type="InterPro" id="IPR023299">
    <property type="entry name" value="ATPase_P-typ_cyto_dom_N"/>
</dbReference>
<feature type="transmembrane region" description="Helical" evidence="17">
    <location>
        <begin position="354"/>
        <end position="372"/>
    </location>
</feature>
<keyword evidence="6 17" id="KW-0479">Metal-binding</keyword>
<dbReference type="SUPFAM" id="SSF55008">
    <property type="entry name" value="HMA, heavy metal-associated domain"/>
    <property type="match status" value="3"/>
</dbReference>
<dbReference type="PROSITE" id="PS00154">
    <property type="entry name" value="ATPASE_E1_E2"/>
    <property type="match status" value="1"/>
</dbReference>
<dbReference type="Gene3D" id="2.70.150.10">
    <property type="entry name" value="Calcium-transporting ATPase, cytoplasmic transduction domain A"/>
    <property type="match status" value="1"/>
</dbReference>
<evidence type="ECO:0000256" key="8">
    <source>
        <dbReference type="ARBA" id="ARBA00022741"/>
    </source>
</evidence>
<dbReference type="Pfam" id="PF00122">
    <property type="entry name" value="E1-E2_ATPase"/>
    <property type="match status" value="1"/>
</dbReference>
<dbReference type="SFLD" id="SFLDG00002">
    <property type="entry name" value="C1.7:_P-type_atpase_like"/>
    <property type="match status" value="1"/>
</dbReference>
<dbReference type="InterPro" id="IPR059000">
    <property type="entry name" value="ATPase_P-type_domA"/>
</dbReference>
<dbReference type="PANTHER" id="PTHR46594">
    <property type="entry name" value="P-TYPE CATION-TRANSPORTING ATPASE"/>
    <property type="match status" value="1"/>
</dbReference>
<keyword evidence="8 17" id="KW-0547">Nucleotide-binding</keyword>
<evidence type="ECO:0000256" key="14">
    <source>
        <dbReference type="ARBA" id="ARBA00023136"/>
    </source>
</evidence>
<evidence type="ECO:0000256" key="4">
    <source>
        <dbReference type="ARBA" id="ARBA00022448"/>
    </source>
</evidence>
<dbReference type="SFLD" id="SFLDF00027">
    <property type="entry name" value="p-type_atpase"/>
    <property type="match status" value="1"/>
</dbReference>
<dbReference type="FunFam" id="3.30.70.100:FF:000033">
    <property type="entry name" value="Copper-transporting ATPase HMA5"/>
    <property type="match status" value="1"/>
</dbReference>
<dbReference type="CDD" id="cd02094">
    <property type="entry name" value="P-type_ATPase_Cu-like"/>
    <property type="match status" value="1"/>
</dbReference>
<sequence>MAASTRALFLSCFHGGGAEVSRHLALRPRYPSMPRRPRTVAVTGDASEAGGSGGDLEAAKGAAEKEEEKVAVFAVTGMTCSACAGSVEKAVKRLPGIHDAAVDVLGGRAQVVFYPAFVSEEKIREAIEDVGFEAKLINEEVREKNILVCRLHIKGMTCTSCTNTVESALQAFPGVQRASVALATEEAEIRYDRRIVAANQLIQAVEETGFEAVLITTGEDRSRIDLKIDGVLNERLIMILESSIQALPGVEDIKVDTELHKITISYKPDQTGPRDLIEVIESATSGDVTASIYPEAEGREHHRYGEINRYKQSFLWSLVFTIPVFLTSMVFMYIPGTKDGLDKKVVNMMSIGELLRWILSTPVQFIIGRKFYTGAYKAMCHGSPNMDVLIALGTNTAYFYSVYSVLRAATSENYMSNDFFETSSMLISFILLGKYLEILAKGKTSEAIAKLMDLAPETATLLIHDHEGNVVGENEIDSRLIQKNDVIKVVPGGKVASDGFVIWGQSHVNESMITGESRPVAKRKGDTVIGGTVNENGVLHVRATFVGSESALAQIVRLVESAQMAKAPVQKFADQISRVFVPLVIVLSVLTWLVWFLAGRFHGYPRSWIPSSMDSFQLALQFGISVMVIACPCALGLATPTAVMVATGVGASQGVLIKGGQALESAHKVDCIVFDKTGTLTIGKPVVVNTRLLKNMVLREFYDYVAAAEDNSEHPLAKAIVEHAKKLHSEENHIWPEARDFISVPGHGVKANISDNILIVGNKSFMLSSSIDIPLEALEILTEEEEKAQTAIIVAMDQEVVGIISVSDPIKPNANDVISYLKSMNVESIMVTGDNWGTANAIGKEVGIEKIIAEAKPEQKAEKVKELQLSGKTVAMVGDGINDSPALVSADVGLAIGAGTDVAIEAADIVLMKSNLEDVVTAIDLSRKTFFRIRMNYVWALGYNIIGIPIAAGVLFPSFRFRLPPWVAGAAMAASSVSVVCWSLLLRYYKSPKTFAN</sequence>
<name>A0A8T0Q3L0_PANVG</name>
<dbReference type="CDD" id="cd00371">
    <property type="entry name" value="HMA"/>
    <property type="match status" value="3"/>
</dbReference>
<keyword evidence="14 17" id="KW-0472">Membrane</keyword>
<accession>A0A8T0Q3L0</accession>
<evidence type="ECO:0000256" key="18">
    <source>
        <dbReference type="SAM" id="MobiDB-lite"/>
    </source>
</evidence>
<comment type="similarity">
    <text evidence="2 17">Belongs to the cation transport ATPase (P-type) (TC 3.A.3) family. Type IB subfamily.</text>
</comment>
<dbReference type="GO" id="GO:0005524">
    <property type="term" value="F:ATP binding"/>
    <property type="evidence" value="ECO:0007669"/>
    <property type="project" value="UniProtKB-UniRule"/>
</dbReference>
<dbReference type="FunFam" id="2.70.150.10:FF:000002">
    <property type="entry name" value="Copper-transporting ATPase 1, putative"/>
    <property type="match status" value="1"/>
</dbReference>
<keyword evidence="12" id="KW-0186">Copper</keyword>